<proteinExistence type="predicted"/>
<organism evidence="1 2">
    <name type="scientific">Xaviernesmea oryzae</name>
    <dbReference type="NCBI Taxonomy" id="464029"/>
    <lineage>
        <taxon>Bacteria</taxon>
        <taxon>Pseudomonadati</taxon>
        <taxon>Pseudomonadota</taxon>
        <taxon>Alphaproteobacteria</taxon>
        <taxon>Hyphomicrobiales</taxon>
        <taxon>Rhizobiaceae</taxon>
        <taxon>Rhizobium/Agrobacterium group</taxon>
        <taxon>Xaviernesmea</taxon>
    </lineage>
</organism>
<gene>
    <name evidence="1" type="ORF">BJF93_15345</name>
</gene>
<protein>
    <submittedName>
        <fullName evidence="1">Uncharacterized protein</fullName>
    </submittedName>
</protein>
<accession>A0A1Q9AY11</accession>
<evidence type="ECO:0000313" key="1">
    <source>
        <dbReference type="EMBL" id="OLP60330.1"/>
    </source>
</evidence>
<reference evidence="1 2" key="1">
    <citation type="submission" date="2016-09" db="EMBL/GenBank/DDBJ databases">
        <title>Rhizobium sp. nov., a novel species isolated from the rice rhizosphere.</title>
        <authorList>
            <person name="Zhao J."/>
            <person name="Zhang X."/>
        </authorList>
    </citation>
    <scope>NUCLEOTIDE SEQUENCE [LARGE SCALE GENOMIC DNA]</scope>
    <source>
        <strain evidence="1 2">1.7048</strain>
    </source>
</reference>
<dbReference type="Proteomes" id="UP000186364">
    <property type="component" value="Unassembled WGS sequence"/>
</dbReference>
<keyword evidence="2" id="KW-1185">Reference proteome</keyword>
<dbReference type="AlphaFoldDB" id="A0A1Q9AY11"/>
<sequence length="252" mass="28224">MYPVQELLTEGVTLHYVLMSQSFRRRFAGMAVGKRRDLTVVSPIAQGMIGRMALNLAFSFEGKPAPNGMVQQVIERELLGVSDEDAFATLKRATPEGSAAVTALVDRITAALSETFEIVSTVKPPGPNPMTTHGEPRKADLLPNGWMPCHQISLDDAPRMRWTRTWADGDDFIGFDGAMTIGRIFRIEALEEPAKWLWLLAHPPAQIKLEHPSCGWELTARQAAVRVEYCYRKILLSIHADTHDTMRKGRQW</sequence>
<name>A0A1Q9AY11_9HYPH</name>
<dbReference type="EMBL" id="MKIP01000037">
    <property type="protein sequence ID" value="OLP60330.1"/>
    <property type="molecule type" value="Genomic_DNA"/>
</dbReference>
<comment type="caution">
    <text evidence="1">The sequence shown here is derived from an EMBL/GenBank/DDBJ whole genome shotgun (WGS) entry which is preliminary data.</text>
</comment>
<evidence type="ECO:0000313" key="2">
    <source>
        <dbReference type="Proteomes" id="UP000186364"/>
    </source>
</evidence>